<feature type="transmembrane region" description="Helical" evidence="2">
    <location>
        <begin position="95"/>
        <end position="115"/>
    </location>
</feature>
<feature type="transmembrane region" description="Helical" evidence="2">
    <location>
        <begin position="167"/>
        <end position="187"/>
    </location>
</feature>
<feature type="transmembrane region" description="Helical" evidence="2">
    <location>
        <begin position="199"/>
        <end position="217"/>
    </location>
</feature>
<reference evidence="4" key="1">
    <citation type="submission" date="2016-11" db="EMBL/GenBank/DDBJ databases">
        <title>Trade-off between light-utilization and light-protection in marine flavobacteria.</title>
        <authorList>
            <person name="Kumagai Y."/>
            <person name="Yoshizawa S."/>
            <person name="Kogure K."/>
        </authorList>
    </citation>
    <scope>NUCLEOTIDE SEQUENCE [LARGE SCALE GENOMIC DNA]</scope>
    <source>
        <strain evidence="4">SG-18</strain>
    </source>
</reference>
<dbReference type="PANTHER" id="PTHR36838">
    <property type="entry name" value="AUXIN EFFLUX CARRIER FAMILY PROTEIN"/>
    <property type="match status" value="1"/>
</dbReference>
<keyword evidence="4" id="KW-1185">Reference proteome</keyword>
<comment type="caution">
    <text evidence="3">The sequence shown here is derived from an EMBL/GenBank/DDBJ whole genome shotgun (WGS) entry which is preliminary data.</text>
</comment>
<dbReference type="OrthoDB" id="1490711at2"/>
<protein>
    <submittedName>
        <fullName evidence="3">Permease</fullName>
    </submittedName>
</protein>
<feature type="transmembrane region" description="Helical" evidence="2">
    <location>
        <begin position="33"/>
        <end position="50"/>
    </location>
</feature>
<keyword evidence="1" id="KW-0813">Transport</keyword>
<feature type="transmembrane region" description="Helical" evidence="2">
    <location>
        <begin position="229"/>
        <end position="253"/>
    </location>
</feature>
<dbReference type="AlphaFoldDB" id="A0A2S7T9L4"/>
<dbReference type="PANTHER" id="PTHR36838:SF3">
    <property type="entry name" value="TRANSPORTER AUXIN EFFLUX CARRIER EC FAMILY"/>
    <property type="match status" value="1"/>
</dbReference>
<name>A0A2S7T9L4_9FLAO</name>
<feature type="transmembrane region" description="Helical" evidence="2">
    <location>
        <begin position="331"/>
        <end position="350"/>
    </location>
</feature>
<evidence type="ECO:0000256" key="1">
    <source>
        <dbReference type="ARBA" id="ARBA00022448"/>
    </source>
</evidence>
<evidence type="ECO:0000313" key="4">
    <source>
        <dbReference type="Proteomes" id="UP000239366"/>
    </source>
</evidence>
<evidence type="ECO:0000256" key="2">
    <source>
        <dbReference type="SAM" id="Phobius"/>
    </source>
</evidence>
<organism evidence="3 4">
    <name type="scientific">Aureicoccus marinus</name>
    <dbReference type="NCBI Taxonomy" id="754435"/>
    <lineage>
        <taxon>Bacteria</taxon>
        <taxon>Pseudomonadati</taxon>
        <taxon>Bacteroidota</taxon>
        <taxon>Flavobacteriia</taxon>
        <taxon>Flavobacteriales</taxon>
        <taxon>Flavobacteriaceae</taxon>
        <taxon>Aureicoccus</taxon>
    </lineage>
</organism>
<feature type="transmembrane region" description="Helical" evidence="2">
    <location>
        <begin position="6"/>
        <end position="21"/>
    </location>
</feature>
<dbReference type="EMBL" id="MQVX01000001">
    <property type="protein sequence ID" value="PQJ16633.1"/>
    <property type="molecule type" value="Genomic_DNA"/>
</dbReference>
<sequence length="379" mass="41705">MEKTLVFFLFIFTGYLLKTKFQSKEETLGIKKIILNLALPATIFMALLSIEINQQLLLLPVLSLGLNLLLFLSSPWMGRLAGIKKGSAEMRTLRLLIPSLAPGLSCFPFVLEYLGEEGLAKVAMADLGNKMFVLFVLFWVAMLWHRKTSEEVTPSGTTKPGALLKRFISEPVNLFISAALLLLALGIDFSSLPLVLQDTLGRLGGIMTPLVLLFIGLSVKIKREQFRALFALLSLRAASVFLLVASILFATGLSARVEVLLLLCFSLSACSFWPFAHITTVSRLEEKRRTEEQTFNPAYAINLLALSFPMSTVLILGVLNSGSSLTNPWNLILIGGALSCLGLIVSPNKIKINSLLKLSPDFRSTVKISRPRKRAAHVK</sequence>
<accession>A0A2S7T9L4</accession>
<gene>
    <name evidence="3" type="ORF">BST99_13725</name>
</gene>
<feature type="transmembrane region" description="Helical" evidence="2">
    <location>
        <begin position="259"/>
        <end position="278"/>
    </location>
</feature>
<feature type="transmembrane region" description="Helical" evidence="2">
    <location>
        <begin position="299"/>
        <end position="319"/>
    </location>
</feature>
<keyword evidence="2" id="KW-0472">Membrane</keyword>
<keyword evidence="2" id="KW-0812">Transmembrane</keyword>
<keyword evidence="2" id="KW-1133">Transmembrane helix</keyword>
<feature type="transmembrane region" description="Helical" evidence="2">
    <location>
        <begin position="56"/>
        <end position="74"/>
    </location>
</feature>
<evidence type="ECO:0000313" key="3">
    <source>
        <dbReference type="EMBL" id="PQJ16633.1"/>
    </source>
</evidence>
<feature type="transmembrane region" description="Helical" evidence="2">
    <location>
        <begin position="127"/>
        <end position="146"/>
    </location>
</feature>
<proteinExistence type="predicted"/>
<dbReference type="Proteomes" id="UP000239366">
    <property type="component" value="Unassembled WGS sequence"/>
</dbReference>
<dbReference type="RefSeq" id="WP_105002301.1">
    <property type="nucleotide sequence ID" value="NZ_MQVX01000001.1"/>
</dbReference>